<dbReference type="RefSeq" id="WP_097125282.1">
    <property type="nucleotide sequence ID" value="NZ_OCNH01000001.1"/>
</dbReference>
<keyword evidence="3" id="KW-1185">Reference proteome</keyword>
<sequence length="258" mass="29286">MVRSINHIEGTQFCIDHRIAQDLLTNLVRQGYLIEKRSSARYRHYMGAQKLFSDDVALLYLETDYNSVAGPLTTKTQLDAQPVPAISTEPVVLSPASPALPTSTIREVVRAVMSQYKAELPPFNLGEMAEHAFQTAYSKGFYQKPRELAAYLMEVNTEIGEARDAHRNGMRANYSQINFESLMSDAEFEQRYEQYLHKHDGSRVCRDSATDAEPVKAPQHRHSKNYQPYHALQQVAPTAQWKNILNITGCPCSTYRTN</sequence>
<evidence type="ECO:0000313" key="2">
    <source>
        <dbReference type="EMBL" id="SOD81079.1"/>
    </source>
</evidence>
<dbReference type="Proteomes" id="UP000219452">
    <property type="component" value="Unassembled WGS sequence"/>
</dbReference>
<proteinExistence type="predicted"/>
<gene>
    <name evidence="2" type="ORF">SAMN06269250_1667</name>
</gene>
<protein>
    <submittedName>
        <fullName evidence="2">Uncharacterized protein</fullName>
    </submittedName>
</protein>
<name>A0A286FDL3_9BACT</name>
<accession>A0A286FDL3</accession>
<reference evidence="3" key="1">
    <citation type="submission" date="2017-09" db="EMBL/GenBank/DDBJ databases">
        <authorList>
            <person name="Varghese N."/>
            <person name="Submissions S."/>
        </authorList>
    </citation>
    <scope>NUCLEOTIDE SEQUENCE [LARGE SCALE GENOMIC DNA]</scope>
    <source>
        <strain evidence="3">DSM 29961</strain>
    </source>
</reference>
<evidence type="ECO:0000313" key="3">
    <source>
        <dbReference type="Proteomes" id="UP000219452"/>
    </source>
</evidence>
<organism evidence="2 3">
    <name type="scientific">Spirosoma fluviale</name>
    <dbReference type="NCBI Taxonomy" id="1597977"/>
    <lineage>
        <taxon>Bacteria</taxon>
        <taxon>Pseudomonadati</taxon>
        <taxon>Bacteroidota</taxon>
        <taxon>Cytophagia</taxon>
        <taxon>Cytophagales</taxon>
        <taxon>Cytophagaceae</taxon>
        <taxon>Spirosoma</taxon>
    </lineage>
</organism>
<dbReference type="AlphaFoldDB" id="A0A286FDL3"/>
<dbReference type="EMBL" id="OCNH01000001">
    <property type="protein sequence ID" value="SOD81079.1"/>
    <property type="molecule type" value="Genomic_DNA"/>
</dbReference>
<evidence type="ECO:0000256" key="1">
    <source>
        <dbReference type="SAM" id="MobiDB-lite"/>
    </source>
</evidence>
<feature type="region of interest" description="Disordered" evidence="1">
    <location>
        <begin position="203"/>
        <end position="222"/>
    </location>
</feature>